<organism evidence="3 4">
    <name type="scientific">Halorarum halophilum</name>
    <dbReference type="NCBI Taxonomy" id="2743090"/>
    <lineage>
        <taxon>Archaea</taxon>
        <taxon>Methanobacteriati</taxon>
        <taxon>Methanobacteriota</taxon>
        <taxon>Stenosarchaea group</taxon>
        <taxon>Halobacteria</taxon>
        <taxon>Halobacteriales</taxon>
        <taxon>Haloferacaceae</taxon>
        <taxon>Halorarum</taxon>
    </lineage>
</organism>
<proteinExistence type="predicted"/>
<dbReference type="AlphaFoldDB" id="A0A7D5GIB6"/>
<gene>
    <name evidence="3" type="ORF">HUG10_00140</name>
</gene>
<evidence type="ECO:0000313" key="4">
    <source>
        <dbReference type="Proteomes" id="UP000509750"/>
    </source>
</evidence>
<name>A0A7D5GIB6_9EURY</name>
<dbReference type="RefSeq" id="WP_179167622.1">
    <property type="nucleotide sequence ID" value="NZ_CP058529.1"/>
</dbReference>
<evidence type="ECO:0000256" key="2">
    <source>
        <dbReference type="SAM" id="Phobius"/>
    </source>
</evidence>
<keyword evidence="2" id="KW-0472">Membrane</keyword>
<keyword evidence="2" id="KW-1133">Transmembrane helix</keyword>
<feature type="transmembrane region" description="Helical" evidence="2">
    <location>
        <begin position="12"/>
        <end position="30"/>
    </location>
</feature>
<dbReference type="KEGG" id="halg:HUG10_00140"/>
<dbReference type="Proteomes" id="UP000509750">
    <property type="component" value="Chromosome"/>
</dbReference>
<dbReference type="GeneID" id="56027195"/>
<feature type="region of interest" description="Disordered" evidence="1">
    <location>
        <begin position="85"/>
        <end position="107"/>
    </location>
</feature>
<dbReference type="OrthoDB" id="100832at2157"/>
<evidence type="ECO:0000313" key="3">
    <source>
        <dbReference type="EMBL" id="QLG26047.1"/>
    </source>
</evidence>
<keyword evidence="4" id="KW-1185">Reference proteome</keyword>
<accession>A0A7D5GIB6</accession>
<dbReference type="EMBL" id="CP058529">
    <property type="protein sequence ID" value="QLG26047.1"/>
    <property type="molecule type" value="Genomic_DNA"/>
</dbReference>
<protein>
    <submittedName>
        <fullName evidence="3">DUF2892 domain-containing protein</fullName>
    </submittedName>
</protein>
<keyword evidence="2" id="KW-0812">Transmembrane</keyword>
<evidence type="ECO:0000256" key="1">
    <source>
        <dbReference type="SAM" id="MobiDB-lite"/>
    </source>
</evidence>
<feature type="compositionally biased region" description="Basic and acidic residues" evidence="1">
    <location>
        <begin position="96"/>
        <end position="107"/>
    </location>
</feature>
<sequence>MDLKETVGDRKRLVRTLLAAGLTGVAIRSLRKGRRLNGLLAGAGAAVLGYTATSQSEDLAETIGIGTTDEDAGLRCAICGEPIVPGQARGPNENGKTVHDACRESAE</sequence>
<reference evidence="3 4" key="1">
    <citation type="submission" date="2020-07" db="EMBL/GenBank/DDBJ databases">
        <title>Gai3-2, isolated from salt lake.</title>
        <authorList>
            <person name="Cui H."/>
            <person name="Shi X."/>
        </authorList>
    </citation>
    <scope>NUCLEOTIDE SEQUENCE [LARGE SCALE GENOMIC DNA]</scope>
    <source>
        <strain evidence="3 4">Gai3-2</strain>
    </source>
</reference>